<feature type="domain" description="Glycoside hydrolase family 2 catalytic" evidence="5">
    <location>
        <begin position="276"/>
        <end position="427"/>
    </location>
</feature>
<evidence type="ECO:0000259" key="5">
    <source>
        <dbReference type="Pfam" id="PF02836"/>
    </source>
</evidence>
<organism evidence="8 9">
    <name type="scientific">Leifsonia kafniensis</name>
    <dbReference type="NCBI Taxonomy" id="475957"/>
    <lineage>
        <taxon>Bacteria</taxon>
        <taxon>Bacillati</taxon>
        <taxon>Actinomycetota</taxon>
        <taxon>Actinomycetes</taxon>
        <taxon>Micrococcales</taxon>
        <taxon>Microbacteriaceae</taxon>
        <taxon>Leifsonia</taxon>
    </lineage>
</organism>
<evidence type="ECO:0000313" key="9">
    <source>
        <dbReference type="Proteomes" id="UP001501803"/>
    </source>
</evidence>
<evidence type="ECO:0000256" key="2">
    <source>
        <dbReference type="ARBA" id="ARBA00022801"/>
    </source>
</evidence>
<sequence>MTRISFNANWTVRPKVSPYAQLQGQHQDATAITLPHDALIRAARVADAPTGGRNAYFPGGVFEYEKTFDVPAGNTELRMAVEFDGVYRDAMVFVNGVFAAQRPNGYSAFVVELDPYLLYGQPNTIRVDARSHDDSRWYTGAGIYRNTTLIVTDPVHVADHGIRVTTPTIEPGHAVTVVATQVENGRRHRVTATLTTELLDDTDRVINLDRSPVTLRPGGSAAVRQRLLVDQPRLWSVDSPTLYKIRTTLEIDGRIADAVSTPFGIRRIDVDPVRGLRINGETIKLRGACVHHDNGLLGAATISRAEERRIELLRAAGFNAIRSSHNPLSEAMLDACDRLGMLVMDETFDMWLEGKSSFDYSLNFAEWWERDVEAMVQRDFNHASVIFYSIGNEILETGDPLGSEWGRRLAEKVRSLDDTRLVTNGVNGFVSVLRDVVEMMGAAGGDQGAAGGVNDAMTSAADFMNQVSASPLVTERTAESFSILDVAGLNYGDGRYVLDRDLFPNRVIVGSETFPTKIAEYWRLVLENSHLIGDFTWTGWDYLGEVGVGRVRYADDPQVFEAPYPWITSWTGDIDITGVRRSMSYYRETVFGLRHTPYIAVLRPDNHGRTVMPGLWSWSDSLASWTWDSPAESPIDVEVYSDADEVELLVNGKSKGTRLTGYAHDFIARWNIAYEPGEIIARAITDGQEVARTVLRTAGPAARISATADRTLLNDDHHDLAFIAIELHDEHGALASQADRAVSVEIEGSGVLQAFGSGRPDNAESYSVGHHTSFDGRLLAIIRPTGPGQIEVRVRADGLEPAELLIEVAPAPENLSDQLPTL</sequence>
<dbReference type="Pfam" id="PF00703">
    <property type="entry name" value="Glyco_hydro_2"/>
    <property type="match status" value="1"/>
</dbReference>
<dbReference type="InterPro" id="IPR008979">
    <property type="entry name" value="Galactose-bd-like_sf"/>
</dbReference>
<dbReference type="Pfam" id="PF18565">
    <property type="entry name" value="Glyco_hydro2_C5"/>
    <property type="match status" value="1"/>
</dbReference>
<protein>
    <submittedName>
        <fullName evidence="8">Glycoside hydrolase family 2 TIM barrel-domain containing protein</fullName>
    </submittedName>
</protein>
<keyword evidence="2 8" id="KW-0378">Hydrolase</keyword>
<dbReference type="Gene3D" id="2.60.40.10">
    <property type="entry name" value="Immunoglobulins"/>
    <property type="match status" value="3"/>
</dbReference>
<feature type="domain" description="Glycoside hydrolase family 2" evidence="7">
    <location>
        <begin position="704"/>
        <end position="804"/>
    </location>
</feature>
<dbReference type="SUPFAM" id="SSF49785">
    <property type="entry name" value="Galactose-binding domain-like"/>
    <property type="match status" value="1"/>
</dbReference>
<keyword evidence="9" id="KW-1185">Reference proteome</keyword>
<dbReference type="Proteomes" id="UP001501803">
    <property type="component" value="Unassembled WGS sequence"/>
</dbReference>
<name>A0ABP7JZL4_9MICO</name>
<comment type="caution">
    <text evidence="8">The sequence shown here is derived from an EMBL/GenBank/DDBJ whole genome shotgun (WGS) entry which is preliminary data.</text>
</comment>
<dbReference type="RefSeq" id="WP_345061284.1">
    <property type="nucleotide sequence ID" value="NZ_BAABCN010000002.1"/>
</dbReference>
<accession>A0ABP7JZL4</accession>
<feature type="domain" description="DUF4982" evidence="6">
    <location>
        <begin position="634"/>
        <end position="691"/>
    </location>
</feature>
<evidence type="ECO:0000313" key="8">
    <source>
        <dbReference type="EMBL" id="GAA3860640.1"/>
    </source>
</evidence>
<evidence type="ECO:0000259" key="7">
    <source>
        <dbReference type="Pfam" id="PF18565"/>
    </source>
</evidence>
<dbReference type="Gene3D" id="2.60.120.260">
    <property type="entry name" value="Galactose-binding domain-like"/>
    <property type="match status" value="1"/>
</dbReference>
<dbReference type="Pfam" id="PF16355">
    <property type="entry name" value="DUF4982"/>
    <property type="match status" value="1"/>
</dbReference>
<evidence type="ECO:0000256" key="1">
    <source>
        <dbReference type="ARBA" id="ARBA00007401"/>
    </source>
</evidence>
<dbReference type="InterPro" id="IPR013783">
    <property type="entry name" value="Ig-like_fold"/>
</dbReference>
<feature type="domain" description="Glycoside hydrolase family 2 immunoglobulin-like beta-sandwich" evidence="4">
    <location>
        <begin position="162"/>
        <end position="266"/>
    </location>
</feature>
<evidence type="ECO:0000259" key="4">
    <source>
        <dbReference type="Pfam" id="PF00703"/>
    </source>
</evidence>
<dbReference type="InterPro" id="IPR032311">
    <property type="entry name" value="DUF4982"/>
</dbReference>
<evidence type="ECO:0000256" key="3">
    <source>
        <dbReference type="ARBA" id="ARBA00023295"/>
    </source>
</evidence>
<dbReference type="GO" id="GO:0016787">
    <property type="term" value="F:hydrolase activity"/>
    <property type="evidence" value="ECO:0007669"/>
    <property type="project" value="UniProtKB-KW"/>
</dbReference>
<comment type="similarity">
    <text evidence="1">Belongs to the glycosyl hydrolase 2 family.</text>
</comment>
<reference evidence="9" key="1">
    <citation type="journal article" date="2019" name="Int. J. Syst. Evol. Microbiol.">
        <title>The Global Catalogue of Microorganisms (GCM) 10K type strain sequencing project: providing services to taxonomists for standard genome sequencing and annotation.</title>
        <authorList>
            <consortium name="The Broad Institute Genomics Platform"/>
            <consortium name="The Broad Institute Genome Sequencing Center for Infectious Disease"/>
            <person name="Wu L."/>
            <person name="Ma J."/>
        </authorList>
    </citation>
    <scope>NUCLEOTIDE SEQUENCE [LARGE SCALE GENOMIC DNA]</scope>
    <source>
        <strain evidence="9">JCM 17021</strain>
    </source>
</reference>
<proteinExistence type="inferred from homology"/>
<dbReference type="InterPro" id="IPR017853">
    <property type="entry name" value="GH"/>
</dbReference>
<dbReference type="Pfam" id="PF02836">
    <property type="entry name" value="Glyco_hydro_2_C"/>
    <property type="match status" value="1"/>
</dbReference>
<dbReference type="InterPro" id="IPR006101">
    <property type="entry name" value="Glyco_hydro_2"/>
</dbReference>
<dbReference type="InterPro" id="IPR006102">
    <property type="entry name" value="Ig-like_GH2"/>
</dbReference>
<evidence type="ECO:0000259" key="6">
    <source>
        <dbReference type="Pfam" id="PF16355"/>
    </source>
</evidence>
<dbReference type="Gene3D" id="3.20.20.80">
    <property type="entry name" value="Glycosidases"/>
    <property type="match status" value="1"/>
</dbReference>
<dbReference type="SUPFAM" id="SSF51445">
    <property type="entry name" value="(Trans)glycosidases"/>
    <property type="match status" value="1"/>
</dbReference>
<dbReference type="PANTHER" id="PTHR42732:SF1">
    <property type="entry name" value="BETA-MANNOSIDASE"/>
    <property type="match status" value="1"/>
</dbReference>
<dbReference type="EMBL" id="BAABCN010000002">
    <property type="protein sequence ID" value="GAA3860640.1"/>
    <property type="molecule type" value="Genomic_DNA"/>
</dbReference>
<dbReference type="InterPro" id="IPR036156">
    <property type="entry name" value="Beta-gal/glucu_dom_sf"/>
</dbReference>
<dbReference type="PANTHER" id="PTHR42732">
    <property type="entry name" value="BETA-GALACTOSIDASE"/>
    <property type="match status" value="1"/>
</dbReference>
<dbReference type="PRINTS" id="PR00132">
    <property type="entry name" value="GLHYDRLASE2"/>
</dbReference>
<dbReference type="SUPFAM" id="SSF49303">
    <property type="entry name" value="beta-Galactosidase/glucuronidase domain"/>
    <property type="match status" value="1"/>
</dbReference>
<dbReference type="InterPro" id="IPR051913">
    <property type="entry name" value="GH2_Domain-Containing"/>
</dbReference>
<gene>
    <name evidence="8" type="ORF">GCM10022381_01330</name>
</gene>
<dbReference type="InterPro" id="IPR006103">
    <property type="entry name" value="Glyco_hydro_2_cat"/>
</dbReference>
<keyword evidence="3" id="KW-0326">Glycosidase</keyword>
<dbReference type="InterPro" id="IPR040605">
    <property type="entry name" value="Glyco_hydro2_dom5"/>
</dbReference>